<comment type="similarity">
    <text evidence="1 7">Belongs to the cytochrome P450 family.</text>
</comment>
<dbReference type="PANTHER" id="PTHR46696">
    <property type="entry name" value="P450, PUTATIVE (EUROFUNG)-RELATED"/>
    <property type="match status" value="1"/>
</dbReference>
<protein>
    <submittedName>
        <fullName evidence="8">Cytochrome P450</fullName>
    </submittedName>
</protein>
<evidence type="ECO:0000256" key="1">
    <source>
        <dbReference type="ARBA" id="ARBA00010617"/>
    </source>
</evidence>
<dbReference type="SUPFAM" id="SSF48264">
    <property type="entry name" value="Cytochrome P450"/>
    <property type="match status" value="1"/>
</dbReference>
<dbReference type="RefSeq" id="WP_126599184.1">
    <property type="nucleotide sequence ID" value="NZ_BIFQ01000001.1"/>
</dbReference>
<evidence type="ECO:0000313" key="8">
    <source>
        <dbReference type="EMBL" id="GCE07704.1"/>
    </source>
</evidence>
<dbReference type="GO" id="GO:0020037">
    <property type="term" value="F:heme binding"/>
    <property type="evidence" value="ECO:0007669"/>
    <property type="project" value="InterPro"/>
</dbReference>
<dbReference type="GO" id="GO:0004497">
    <property type="term" value="F:monooxygenase activity"/>
    <property type="evidence" value="ECO:0007669"/>
    <property type="project" value="UniProtKB-KW"/>
</dbReference>
<keyword evidence="6 7" id="KW-0503">Monooxygenase</keyword>
<evidence type="ECO:0000256" key="6">
    <source>
        <dbReference type="ARBA" id="ARBA00023033"/>
    </source>
</evidence>
<keyword evidence="9" id="KW-1185">Reference proteome</keyword>
<evidence type="ECO:0000256" key="2">
    <source>
        <dbReference type="ARBA" id="ARBA00022617"/>
    </source>
</evidence>
<comment type="caution">
    <text evidence="8">The sequence shown here is derived from an EMBL/GenBank/DDBJ whole genome shotgun (WGS) entry which is preliminary data.</text>
</comment>
<dbReference type="Proteomes" id="UP000287224">
    <property type="component" value="Unassembled WGS sequence"/>
</dbReference>
<gene>
    <name evidence="8" type="ORF">KDAU_50330</name>
</gene>
<keyword evidence="3 7" id="KW-0479">Metal-binding</keyword>
<dbReference type="PROSITE" id="PS00086">
    <property type="entry name" value="CYTOCHROME_P450"/>
    <property type="match status" value="1"/>
</dbReference>
<keyword evidence="4 7" id="KW-0560">Oxidoreductase</keyword>
<dbReference type="PANTHER" id="PTHR46696:SF1">
    <property type="entry name" value="CYTOCHROME P450 YJIB-RELATED"/>
    <property type="match status" value="1"/>
</dbReference>
<reference evidence="9" key="1">
    <citation type="submission" date="2018-12" db="EMBL/GenBank/DDBJ databases">
        <title>Tengunoibacter tsumagoiensis gen. nov., sp. nov., Dictyobacter kobayashii sp. nov., D. alpinus sp. nov., and D. joshuensis sp. nov. and description of Dictyobacteraceae fam. nov. within the order Ktedonobacterales isolated from Tengu-no-mugimeshi.</title>
        <authorList>
            <person name="Wang C.M."/>
            <person name="Zheng Y."/>
            <person name="Sakai Y."/>
            <person name="Toyoda A."/>
            <person name="Minakuchi Y."/>
            <person name="Abe K."/>
            <person name="Yokota A."/>
            <person name="Yabe S."/>
        </authorList>
    </citation>
    <scope>NUCLEOTIDE SEQUENCE [LARGE SCALE GENOMIC DNA]</scope>
    <source>
        <strain evidence="9">S-27</strain>
    </source>
</reference>
<dbReference type="PRINTS" id="PR00359">
    <property type="entry name" value="BP450"/>
</dbReference>
<dbReference type="PRINTS" id="PR00385">
    <property type="entry name" value="P450"/>
</dbReference>
<evidence type="ECO:0000313" key="9">
    <source>
        <dbReference type="Proteomes" id="UP000287224"/>
    </source>
</evidence>
<dbReference type="GO" id="GO:0005506">
    <property type="term" value="F:iron ion binding"/>
    <property type="evidence" value="ECO:0007669"/>
    <property type="project" value="InterPro"/>
</dbReference>
<evidence type="ECO:0000256" key="3">
    <source>
        <dbReference type="ARBA" id="ARBA00022723"/>
    </source>
</evidence>
<evidence type="ECO:0000256" key="7">
    <source>
        <dbReference type="RuleBase" id="RU000461"/>
    </source>
</evidence>
<sequence length="405" mass="45512">MSQSTKLNLNSPIFKANPYPTFAQLRATDPVHLYASTAEHKTWLITRYKDADAILRDDRFVKERRNTLPPEERAPIPETPPSPADLMSLMMTDFDPPTHTRLRSLANLSFTPRMVEQRRERIQQITDELIDGVEAKGTMDIIEEFAFPLPMRVIAEMLGVPAEDSVQLHVWTKTIADALGDPVAFQQAGVQLQAFHTYLHDLIEKKRRNPADDLATRLIQAESEGEHLSKRELMTMIFLLIVAGHDTTASMIGNSMLALLTHPDQMNLLREDPSLIKSAVEEFLRYRSPFMQATFRWAREDIQIGGKQIRCGDGILVSLAAANHDDEAFVDAEHLDITRRENAHLAFGKGIHYCIGAPLARMEGQIAIGSLLRRFPAIKLSVDPATLTWRPGSIALGLNHLPVSF</sequence>
<keyword evidence="2 7" id="KW-0349">Heme</keyword>
<dbReference type="AlphaFoldDB" id="A0A401ZLK9"/>
<dbReference type="Gene3D" id="1.10.630.10">
    <property type="entry name" value="Cytochrome P450"/>
    <property type="match status" value="1"/>
</dbReference>
<dbReference type="GO" id="GO:0016705">
    <property type="term" value="F:oxidoreductase activity, acting on paired donors, with incorporation or reduction of molecular oxygen"/>
    <property type="evidence" value="ECO:0007669"/>
    <property type="project" value="InterPro"/>
</dbReference>
<dbReference type="EMBL" id="BIFQ01000001">
    <property type="protein sequence ID" value="GCE07704.1"/>
    <property type="molecule type" value="Genomic_DNA"/>
</dbReference>
<dbReference type="InterPro" id="IPR002397">
    <property type="entry name" value="Cyt_P450_B"/>
</dbReference>
<dbReference type="InterPro" id="IPR001128">
    <property type="entry name" value="Cyt_P450"/>
</dbReference>
<name>A0A401ZLK9_9CHLR</name>
<dbReference type="OrthoDB" id="9801155at2"/>
<dbReference type="CDD" id="cd11029">
    <property type="entry name" value="CYP107-like"/>
    <property type="match status" value="1"/>
</dbReference>
<dbReference type="FunFam" id="1.10.630.10:FF:000018">
    <property type="entry name" value="Cytochrome P450 monooxygenase"/>
    <property type="match status" value="1"/>
</dbReference>
<dbReference type="Pfam" id="PF00067">
    <property type="entry name" value="p450"/>
    <property type="match status" value="1"/>
</dbReference>
<dbReference type="InterPro" id="IPR017972">
    <property type="entry name" value="Cyt_P450_CS"/>
</dbReference>
<evidence type="ECO:0000256" key="5">
    <source>
        <dbReference type="ARBA" id="ARBA00023004"/>
    </source>
</evidence>
<proteinExistence type="inferred from homology"/>
<organism evidence="8 9">
    <name type="scientific">Dictyobacter aurantiacus</name>
    <dbReference type="NCBI Taxonomy" id="1936993"/>
    <lineage>
        <taxon>Bacteria</taxon>
        <taxon>Bacillati</taxon>
        <taxon>Chloroflexota</taxon>
        <taxon>Ktedonobacteria</taxon>
        <taxon>Ktedonobacterales</taxon>
        <taxon>Dictyobacteraceae</taxon>
        <taxon>Dictyobacter</taxon>
    </lineage>
</organism>
<accession>A0A401ZLK9</accession>
<evidence type="ECO:0000256" key="4">
    <source>
        <dbReference type="ARBA" id="ARBA00023002"/>
    </source>
</evidence>
<dbReference type="InterPro" id="IPR036396">
    <property type="entry name" value="Cyt_P450_sf"/>
</dbReference>
<keyword evidence="5 7" id="KW-0408">Iron</keyword>